<reference evidence="1 2" key="1">
    <citation type="journal article" date="2011" name="Int. J. Syst. Evol. Microbiol.">
        <title>Hymenobacter yonginensis sp. nov., isolated from a mesotrophic artificial lake.</title>
        <authorList>
            <person name="Joung Y."/>
            <person name="Cho S.H."/>
            <person name="Kim H."/>
            <person name="Kim S.B."/>
            <person name="Joh K."/>
        </authorList>
    </citation>
    <scope>NUCLEOTIDE SEQUENCE [LARGE SCALE GENOMIC DNA]</scope>
    <source>
        <strain evidence="1 2">KCTC 22745</strain>
    </source>
</reference>
<evidence type="ECO:0000313" key="2">
    <source>
        <dbReference type="Proteomes" id="UP001211872"/>
    </source>
</evidence>
<dbReference type="RefSeq" id="WP_270128527.1">
    <property type="nucleotide sequence ID" value="NZ_CP115396.1"/>
</dbReference>
<organism evidence="1 2">
    <name type="scientific">Hymenobacter yonginensis</name>
    <dbReference type="NCBI Taxonomy" id="748197"/>
    <lineage>
        <taxon>Bacteria</taxon>
        <taxon>Pseudomonadati</taxon>
        <taxon>Bacteroidota</taxon>
        <taxon>Cytophagia</taxon>
        <taxon>Cytophagales</taxon>
        <taxon>Hymenobacteraceae</taxon>
        <taxon>Hymenobacter</taxon>
    </lineage>
</organism>
<name>A0ABY7PSM8_9BACT</name>
<protein>
    <submittedName>
        <fullName evidence="1">Uncharacterized protein</fullName>
    </submittedName>
</protein>
<gene>
    <name evidence="1" type="ORF">O9Z63_06625</name>
</gene>
<keyword evidence="2" id="KW-1185">Reference proteome</keyword>
<accession>A0ABY7PSM8</accession>
<dbReference type="Proteomes" id="UP001211872">
    <property type="component" value="Chromosome"/>
</dbReference>
<dbReference type="EMBL" id="CP115396">
    <property type="protein sequence ID" value="WBO85920.1"/>
    <property type="molecule type" value="Genomic_DNA"/>
</dbReference>
<proteinExistence type="predicted"/>
<evidence type="ECO:0000313" key="1">
    <source>
        <dbReference type="EMBL" id="WBO85920.1"/>
    </source>
</evidence>
<sequence length="47" mass="4953">MATDFPDLGNIKNNQLLIPICNMLPAKLAIGINVMPAATADIAANMK</sequence>